<name>A0ABV8TPM6_9ACTN</name>
<evidence type="ECO:0000313" key="3">
    <source>
        <dbReference type="EMBL" id="MFC4332433.1"/>
    </source>
</evidence>
<proteinExistence type="predicted"/>
<reference evidence="4" key="1">
    <citation type="journal article" date="2019" name="Int. J. Syst. Evol. Microbiol.">
        <title>The Global Catalogue of Microorganisms (GCM) 10K type strain sequencing project: providing services to taxonomists for standard genome sequencing and annotation.</title>
        <authorList>
            <consortium name="The Broad Institute Genomics Platform"/>
            <consortium name="The Broad Institute Genome Sequencing Center for Infectious Disease"/>
            <person name="Wu L."/>
            <person name="Ma J."/>
        </authorList>
    </citation>
    <scope>NUCLEOTIDE SEQUENCE [LARGE SCALE GENOMIC DNA]</scope>
    <source>
        <strain evidence="4">PCU 347</strain>
    </source>
</reference>
<evidence type="ECO:0000313" key="4">
    <source>
        <dbReference type="Proteomes" id="UP001595824"/>
    </source>
</evidence>
<feature type="region of interest" description="Disordered" evidence="1">
    <location>
        <begin position="112"/>
        <end position="140"/>
    </location>
</feature>
<keyword evidence="2" id="KW-0472">Membrane</keyword>
<protein>
    <recommendedName>
        <fullName evidence="5">Holin-X, holin superfamily III</fullName>
    </recommendedName>
</protein>
<dbReference type="Proteomes" id="UP001595824">
    <property type="component" value="Unassembled WGS sequence"/>
</dbReference>
<keyword evidence="4" id="KW-1185">Reference proteome</keyword>
<evidence type="ECO:0000256" key="1">
    <source>
        <dbReference type="SAM" id="MobiDB-lite"/>
    </source>
</evidence>
<sequence length="140" mass="13972">MGGAEPENAAPLDDNTVKVEAIKQPEWLQRLIELENARVSNEIRLLSARMLVATACASVLLLSIAVATRVTPAVPFAAATPLTTTVTGAVGAAVLTALGATVGRALRRRSGAAVPGGVSEGARPGAEPSQGPGSGPSAAP</sequence>
<evidence type="ECO:0008006" key="5">
    <source>
        <dbReference type="Google" id="ProtNLM"/>
    </source>
</evidence>
<feature type="transmembrane region" description="Helical" evidence="2">
    <location>
        <begin position="50"/>
        <end position="70"/>
    </location>
</feature>
<accession>A0ABV8TPM6</accession>
<organism evidence="3 4">
    <name type="scientific">Streptomyces andamanensis</name>
    <dbReference type="NCBI Taxonomy" id="1565035"/>
    <lineage>
        <taxon>Bacteria</taxon>
        <taxon>Bacillati</taxon>
        <taxon>Actinomycetota</taxon>
        <taxon>Actinomycetes</taxon>
        <taxon>Kitasatosporales</taxon>
        <taxon>Streptomycetaceae</taxon>
        <taxon>Streptomyces</taxon>
    </lineage>
</organism>
<keyword evidence="2" id="KW-1133">Transmembrane helix</keyword>
<dbReference type="RefSeq" id="WP_381743887.1">
    <property type="nucleotide sequence ID" value="NZ_JBHSDP010000027.1"/>
</dbReference>
<evidence type="ECO:0000256" key="2">
    <source>
        <dbReference type="SAM" id="Phobius"/>
    </source>
</evidence>
<dbReference type="EMBL" id="JBHSDP010000027">
    <property type="protein sequence ID" value="MFC4332433.1"/>
    <property type="molecule type" value="Genomic_DNA"/>
</dbReference>
<feature type="transmembrane region" description="Helical" evidence="2">
    <location>
        <begin position="76"/>
        <end position="100"/>
    </location>
</feature>
<keyword evidence="2" id="KW-0812">Transmembrane</keyword>
<gene>
    <name evidence="3" type="ORF">ACFPC0_32630</name>
</gene>
<comment type="caution">
    <text evidence="3">The sequence shown here is derived from an EMBL/GenBank/DDBJ whole genome shotgun (WGS) entry which is preliminary data.</text>
</comment>